<dbReference type="InterPro" id="IPR036390">
    <property type="entry name" value="WH_DNA-bd_sf"/>
</dbReference>
<sequence>MNQITRPRKDRAVEPVLAGSLKDQAYEAIKHRIITCVFKPGQELSENAVARLLKIGRTPVHQAFDRLNTEGLVDVQPRKGVVVRPINLNEVIEIIEIRLRNETFAVRLAAERASSAEIVAIHDVLAKAGGAVAAGKVETMMLLDREFHRLIARAAHNTVLADILLKLHERSLRLWIISLAAPDHQGSVNDQHHKIFQAISHRDVEAAENAMRAHIDSFRRNVLRNL</sequence>
<dbReference type="EMBL" id="LT670817">
    <property type="protein sequence ID" value="SHG11614.1"/>
    <property type="molecule type" value="Genomic_DNA"/>
</dbReference>
<evidence type="ECO:0000256" key="3">
    <source>
        <dbReference type="ARBA" id="ARBA00023163"/>
    </source>
</evidence>
<dbReference type="PANTHER" id="PTHR43537:SF5">
    <property type="entry name" value="UXU OPERON TRANSCRIPTIONAL REGULATOR"/>
    <property type="match status" value="1"/>
</dbReference>
<evidence type="ECO:0000259" key="4">
    <source>
        <dbReference type="PROSITE" id="PS50949"/>
    </source>
</evidence>
<evidence type="ECO:0000256" key="2">
    <source>
        <dbReference type="ARBA" id="ARBA00023125"/>
    </source>
</evidence>
<dbReference type="RefSeq" id="WP_079599744.1">
    <property type="nucleotide sequence ID" value="NZ_LT670817.1"/>
</dbReference>
<dbReference type="GO" id="GO:0003700">
    <property type="term" value="F:DNA-binding transcription factor activity"/>
    <property type="evidence" value="ECO:0007669"/>
    <property type="project" value="InterPro"/>
</dbReference>
<accession>A0A1M5H6Q0</accession>
<evidence type="ECO:0000256" key="1">
    <source>
        <dbReference type="ARBA" id="ARBA00023015"/>
    </source>
</evidence>
<dbReference type="Proteomes" id="UP000189796">
    <property type="component" value="Chromosome I"/>
</dbReference>
<dbReference type="GO" id="GO:0003677">
    <property type="term" value="F:DNA binding"/>
    <property type="evidence" value="ECO:0007669"/>
    <property type="project" value="UniProtKB-KW"/>
</dbReference>
<keyword evidence="2 5" id="KW-0238">DNA-binding</keyword>
<dbReference type="SMART" id="SM00895">
    <property type="entry name" value="FCD"/>
    <property type="match status" value="1"/>
</dbReference>
<dbReference type="InterPro" id="IPR008920">
    <property type="entry name" value="TF_FadR/GntR_C"/>
</dbReference>
<protein>
    <submittedName>
        <fullName evidence="5">DNA-binding transcriptional regulator, GntR family</fullName>
    </submittedName>
</protein>
<reference evidence="5 6" key="1">
    <citation type="submission" date="2016-11" db="EMBL/GenBank/DDBJ databases">
        <authorList>
            <person name="Jaros S."/>
            <person name="Januszkiewicz K."/>
            <person name="Wedrychowicz H."/>
        </authorList>
    </citation>
    <scope>NUCLEOTIDE SEQUENCE [LARGE SCALE GENOMIC DNA]</scope>
    <source>
        <strain evidence="5 6">GAS138</strain>
    </source>
</reference>
<dbReference type="SUPFAM" id="SSF46785">
    <property type="entry name" value="Winged helix' DNA-binding domain"/>
    <property type="match status" value="1"/>
</dbReference>
<keyword evidence="1" id="KW-0805">Transcription regulation</keyword>
<dbReference type="PROSITE" id="PS50949">
    <property type="entry name" value="HTH_GNTR"/>
    <property type="match status" value="1"/>
</dbReference>
<dbReference type="Gene3D" id="1.20.120.530">
    <property type="entry name" value="GntR ligand-binding domain-like"/>
    <property type="match status" value="1"/>
</dbReference>
<dbReference type="Pfam" id="PF00392">
    <property type="entry name" value="GntR"/>
    <property type="match status" value="1"/>
</dbReference>
<dbReference type="CDD" id="cd07377">
    <property type="entry name" value="WHTH_GntR"/>
    <property type="match status" value="1"/>
</dbReference>
<feature type="domain" description="HTH gntR-type" evidence="4">
    <location>
        <begin position="19"/>
        <end position="86"/>
    </location>
</feature>
<dbReference type="PANTHER" id="PTHR43537">
    <property type="entry name" value="TRANSCRIPTIONAL REGULATOR, GNTR FAMILY"/>
    <property type="match status" value="1"/>
</dbReference>
<keyword evidence="3" id="KW-0804">Transcription</keyword>
<name>A0A1M5H6Q0_9BRAD</name>
<dbReference type="SUPFAM" id="SSF48008">
    <property type="entry name" value="GntR ligand-binding domain-like"/>
    <property type="match status" value="1"/>
</dbReference>
<dbReference type="Pfam" id="PF07729">
    <property type="entry name" value="FCD"/>
    <property type="match status" value="1"/>
</dbReference>
<organism evidence="5 6">
    <name type="scientific">Bradyrhizobium erythrophlei</name>
    <dbReference type="NCBI Taxonomy" id="1437360"/>
    <lineage>
        <taxon>Bacteria</taxon>
        <taxon>Pseudomonadati</taxon>
        <taxon>Pseudomonadota</taxon>
        <taxon>Alphaproteobacteria</taxon>
        <taxon>Hyphomicrobiales</taxon>
        <taxon>Nitrobacteraceae</taxon>
        <taxon>Bradyrhizobium</taxon>
    </lineage>
</organism>
<dbReference type="SMART" id="SM00345">
    <property type="entry name" value="HTH_GNTR"/>
    <property type="match status" value="1"/>
</dbReference>
<dbReference type="Gene3D" id="1.10.10.10">
    <property type="entry name" value="Winged helix-like DNA-binding domain superfamily/Winged helix DNA-binding domain"/>
    <property type="match status" value="1"/>
</dbReference>
<dbReference type="InterPro" id="IPR036388">
    <property type="entry name" value="WH-like_DNA-bd_sf"/>
</dbReference>
<dbReference type="InterPro" id="IPR000524">
    <property type="entry name" value="Tscrpt_reg_HTH_GntR"/>
</dbReference>
<gene>
    <name evidence="5" type="ORF">SAMN05443248_0340</name>
</gene>
<dbReference type="InterPro" id="IPR011711">
    <property type="entry name" value="GntR_C"/>
</dbReference>
<dbReference type="OrthoDB" id="9806293at2"/>
<evidence type="ECO:0000313" key="5">
    <source>
        <dbReference type="EMBL" id="SHG11614.1"/>
    </source>
</evidence>
<proteinExistence type="predicted"/>
<dbReference type="AlphaFoldDB" id="A0A1M5H6Q0"/>
<evidence type="ECO:0000313" key="6">
    <source>
        <dbReference type="Proteomes" id="UP000189796"/>
    </source>
</evidence>